<comment type="caution">
    <text evidence="2">The sequence shown here is derived from an EMBL/GenBank/DDBJ whole genome shotgun (WGS) entry which is preliminary data.</text>
</comment>
<keyword evidence="3" id="KW-1185">Reference proteome</keyword>
<accession>A0A3S5B5T7</accession>
<gene>
    <name evidence="2" type="ORF">PXEA_LOCUS34607</name>
</gene>
<dbReference type="Proteomes" id="UP000784294">
    <property type="component" value="Unassembled WGS sequence"/>
</dbReference>
<feature type="region of interest" description="Disordered" evidence="1">
    <location>
        <begin position="229"/>
        <end position="263"/>
    </location>
</feature>
<proteinExistence type="predicted"/>
<name>A0A3S5B5T7_9PLAT</name>
<evidence type="ECO:0000256" key="1">
    <source>
        <dbReference type="SAM" id="MobiDB-lite"/>
    </source>
</evidence>
<sequence length="370" mass="39835">MDLSDSPTTSPMGSRLDLSTPIPAAASVANFGHGHAVFGSTTHLFGPNLPLPLASTNGVVTQAASISRNGCTNNLNVPNLEFSTVVPPFSFISPICSTSATPVVATSASVAAKINEASELSDLRTSTSRHALISQPMTSAPAKPTPRWSTSSDGRDVLGLIWPSQLSPVWIDAARLAGLPKATSAHPLDPKSSLTEFWVQIEQQQQQQQQQQLLLQQPQYAFQFEQQLSSLQSPQPPNVKMTSRQKSRENSFFSDPDAQATGQSVQEVADSGGIKAYGANSPRKELSSSQEREMLDLTDVAGTWHSRYESNLGKQGNVFDEEDILTLSRASKTMMTAKKLTNGLGEISIPNQVIHIKLHLRHAATQPQGQ</sequence>
<dbReference type="EMBL" id="CAAALY010268198">
    <property type="protein sequence ID" value="VEL41167.1"/>
    <property type="molecule type" value="Genomic_DNA"/>
</dbReference>
<dbReference type="AlphaFoldDB" id="A0A3S5B5T7"/>
<evidence type="ECO:0000313" key="2">
    <source>
        <dbReference type="EMBL" id="VEL41167.1"/>
    </source>
</evidence>
<reference evidence="2" key="1">
    <citation type="submission" date="2018-11" db="EMBL/GenBank/DDBJ databases">
        <authorList>
            <consortium name="Pathogen Informatics"/>
        </authorList>
    </citation>
    <scope>NUCLEOTIDE SEQUENCE</scope>
</reference>
<protein>
    <submittedName>
        <fullName evidence="2">Uncharacterized protein</fullName>
    </submittedName>
</protein>
<evidence type="ECO:0000313" key="3">
    <source>
        <dbReference type="Proteomes" id="UP000784294"/>
    </source>
</evidence>
<organism evidence="2 3">
    <name type="scientific">Protopolystoma xenopodis</name>
    <dbReference type="NCBI Taxonomy" id="117903"/>
    <lineage>
        <taxon>Eukaryota</taxon>
        <taxon>Metazoa</taxon>
        <taxon>Spiralia</taxon>
        <taxon>Lophotrochozoa</taxon>
        <taxon>Platyhelminthes</taxon>
        <taxon>Monogenea</taxon>
        <taxon>Polyopisthocotylea</taxon>
        <taxon>Polystomatidea</taxon>
        <taxon>Polystomatidae</taxon>
        <taxon>Protopolystoma</taxon>
    </lineage>
</organism>